<dbReference type="VEuPathDB" id="GiardiaDB:GMRT_12665"/>
<sequence>MLSKIREALPSLRRLARDEETHGRLADLETALASYPNDAPRLGVGVQTTALQVSTTLLSNELRSMHVSIVQFLTHLISFCDPSPASYQALGAAFQGPTFPNGTADTSLYTSLCSLLAKALDIKAGIGALSLSPILAFLLDIIDNNPNSVITLNMRMETELQLQELLEYLAAQDYGQSLVKGIAEDCMDMIISPGCALDVLPLVLKTTGRTIHLFWLCFLTGISLPESSVTSFLKQALLNLIDEFQKGSFDAKGLYCSKGDGAEKVAPITPSFTGASFHHLLLEVEERFGPEAIKYAVLPLCFDMLLDIADLLSDYAGYCSLFDVLVQKDSVAQQGEAFPMAQLQLLATHATYRFLHRFSPQSGQDLVPTVISTLYLSLATLKAAPTDLAMDALVPLTGLLGENGGYDHARYRYYLLQAVACTKDVAGGHGCSDILKYLLPVLALESTKCLTSGLTRFASLVDVGTHMQMLALHLFLLLREGTARTAERPSIIFESVNGYLCTLLSGDDEDLRELVMDLLSTLPRAFLVVDATSVWSLFYTSVVRLPSTDLRPLRETLDDLGRPVEAHQELLSLAEVLHLPRPQWAYLLHTVYVGVLSHLQASLPSGFVQGILRAGMLAQAEDAFKEVLTTVLRSSTSCHNVILATLEEYMRGFHKLVEVTAITTYDSSTRVLIAEKTVGCLLRGLGGALCGGDFDLPLSAYDTTVFNLITQLCVSAAKCDTDACVAVIMSTIPLIQAQIERLAKCTTDDLDPAALTLTSFDSLQQQFKIYAELRSFLHRLLEVPPFDDTVTDVAVALIPIIQALNPTSDVGRFLVLAVLDLVLTVVFSQGLERSPTQLFKDQVKGLAEIFITVTPFTLGGDALTNIRFLVFHRLFDYIDSLLQLGLDYIEVYSSVVDSFLCVAGKEENSVERRTSALICSYTSLLRLLRLCSAASPALREAALGLQCSIVANLPLCPENILRFVEQILSISLITAMYSSDESQHLGLAKQFYTVVLGLHARLIAARNAYALPMLHFLVRLIRQQTPDVRRQILEPIFEILSTTTVIDVYLEPNPEPCIYPDIFRDSEVSCSDLHTCTTSISLMAHLLSPSIQQIIRQNVGVNPLGNSESVSLMDVLLELEAWIYSIKDASAPPSTGQLVDTLLTLPKRRVSLITSVCATTMALTQLRMTESLLIVPRLFDTILAACEALPPSRPETDMIELKRAIAYFFDSSCISNDLLKLAVRLHGFATGDGTASSTDRELVAALQSAFGRAFEGAFLHDALATHEGVSLLSLLLTVFLHSPSPDGIFPVIFNRLLAVTTPANLQLTLLLAIADHFEVFREYIDKKQILGLLSSLLPAGTGMGEARSYSDVSSYLLRKVDLTPLLSVEDSPDPIDPIDCYSYGVDETPYDMNQHYASDFLLGAVLRIIRLFIQSPDKTESILVESLITLLVESFERVIDELSGYRAIPPSRRVSRSLSRYCVFLFRLSLPTVYWESVLPTLSVARESYLQRREIPGAIGRPHLLMLQAPVLRFVEACSTWDVATRICIEFLRALNEELITR</sequence>
<name>A0A4Z1T482_GIAMU</name>
<gene>
    <name evidence="1" type="ORF">GMRT_12665</name>
</gene>
<evidence type="ECO:0000313" key="2">
    <source>
        <dbReference type="Proteomes" id="UP000315496"/>
    </source>
</evidence>
<keyword evidence="2" id="KW-1185">Reference proteome</keyword>
<comment type="caution">
    <text evidence="1">The sequence shown here is derived from an EMBL/GenBank/DDBJ whole genome shotgun (WGS) entry which is preliminary data.</text>
</comment>
<organism evidence="1 2">
    <name type="scientific">Giardia muris</name>
    <dbReference type="NCBI Taxonomy" id="5742"/>
    <lineage>
        <taxon>Eukaryota</taxon>
        <taxon>Metamonada</taxon>
        <taxon>Diplomonadida</taxon>
        <taxon>Hexamitidae</taxon>
        <taxon>Giardiinae</taxon>
        <taxon>Giardia</taxon>
    </lineage>
</organism>
<accession>A0A4Z1T482</accession>
<protein>
    <submittedName>
        <fullName evidence="1">Uncharacterized protein</fullName>
    </submittedName>
</protein>
<dbReference type="Proteomes" id="UP000315496">
    <property type="component" value="Chromosome 3"/>
</dbReference>
<reference evidence="1 2" key="1">
    <citation type="submission" date="2019-05" db="EMBL/GenBank/DDBJ databases">
        <title>The compact genome of Giardia muris reveals important steps in the evolution of intestinal protozoan parasites.</title>
        <authorList>
            <person name="Xu F."/>
            <person name="Jimenez-Gonzalez A."/>
            <person name="Einarsson E."/>
            <person name="Astvaldsson A."/>
            <person name="Peirasmaki D."/>
            <person name="Eckmann L."/>
            <person name="Andersson J.O."/>
            <person name="Svard S.G."/>
            <person name="Jerlstrom-Hultqvist J."/>
        </authorList>
    </citation>
    <scope>NUCLEOTIDE SEQUENCE [LARGE SCALE GENOMIC DNA]</scope>
    <source>
        <strain evidence="1 2">Roberts-Thomson</strain>
    </source>
</reference>
<dbReference type="EMBL" id="VDLU01000003">
    <property type="protein sequence ID" value="TNJ27857.1"/>
    <property type="molecule type" value="Genomic_DNA"/>
</dbReference>
<evidence type="ECO:0000313" key="1">
    <source>
        <dbReference type="EMBL" id="TNJ27857.1"/>
    </source>
</evidence>
<proteinExistence type="predicted"/>